<dbReference type="GO" id="GO:0005524">
    <property type="term" value="F:ATP binding"/>
    <property type="evidence" value="ECO:0007669"/>
    <property type="project" value="UniProtKB-KW"/>
</dbReference>
<dbReference type="Gene3D" id="2.60.120.200">
    <property type="match status" value="1"/>
</dbReference>
<keyword evidence="6" id="KW-0723">Serine/threonine-protein kinase</keyword>
<dbReference type="Pfam" id="PF00139">
    <property type="entry name" value="Lectin_legB"/>
    <property type="match status" value="1"/>
</dbReference>
<dbReference type="CDD" id="cd06899">
    <property type="entry name" value="lectin_legume_LecRK_Arcelin_ConA"/>
    <property type="match status" value="1"/>
</dbReference>
<dbReference type="InterPro" id="IPR001220">
    <property type="entry name" value="Legume_lectin_dom"/>
</dbReference>
<keyword evidence="21" id="KW-1185">Reference proteome</keyword>
<dbReference type="InterPro" id="IPR050528">
    <property type="entry name" value="L-type_Lectin-RKs"/>
</dbReference>
<evidence type="ECO:0000256" key="15">
    <source>
        <dbReference type="ARBA" id="ARBA00023180"/>
    </source>
</evidence>
<evidence type="ECO:0000259" key="19">
    <source>
        <dbReference type="PROSITE" id="PS50011"/>
    </source>
</evidence>
<dbReference type="GO" id="GO:0030246">
    <property type="term" value="F:carbohydrate binding"/>
    <property type="evidence" value="ECO:0007669"/>
    <property type="project" value="UniProtKB-KW"/>
</dbReference>
<organism evidence="20">
    <name type="scientific">Oryza punctata</name>
    <name type="common">Red rice</name>
    <dbReference type="NCBI Taxonomy" id="4537"/>
    <lineage>
        <taxon>Eukaryota</taxon>
        <taxon>Viridiplantae</taxon>
        <taxon>Streptophyta</taxon>
        <taxon>Embryophyta</taxon>
        <taxon>Tracheophyta</taxon>
        <taxon>Spermatophyta</taxon>
        <taxon>Magnoliopsida</taxon>
        <taxon>Liliopsida</taxon>
        <taxon>Poales</taxon>
        <taxon>Poaceae</taxon>
        <taxon>BOP clade</taxon>
        <taxon>Oryzoideae</taxon>
        <taxon>Oryzeae</taxon>
        <taxon>Oryzinae</taxon>
        <taxon>Oryza</taxon>
    </lineage>
</organism>
<evidence type="ECO:0000256" key="12">
    <source>
        <dbReference type="ARBA" id="ARBA00022989"/>
    </source>
</evidence>
<dbReference type="InterPro" id="IPR019825">
    <property type="entry name" value="Lectin_legB_Mn/Ca_BS"/>
</dbReference>
<dbReference type="InterPro" id="IPR011009">
    <property type="entry name" value="Kinase-like_dom_sf"/>
</dbReference>
<keyword evidence="5" id="KW-1003">Cell membrane</keyword>
<feature type="signal peptide" evidence="18">
    <location>
        <begin position="1"/>
        <end position="25"/>
    </location>
</feature>
<feature type="transmembrane region" description="Helical" evidence="17">
    <location>
        <begin position="299"/>
        <end position="323"/>
    </location>
</feature>
<reference evidence="20" key="1">
    <citation type="submission" date="2015-04" db="UniProtKB">
        <authorList>
            <consortium name="EnsemblPlants"/>
        </authorList>
    </citation>
    <scope>IDENTIFICATION</scope>
</reference>
<dbReference type="PROSITE" id="PS00307">
    <property type="entry name" value="LECTIN_LEGUME_BETA"/>
    <property type="match status" value="1"/>
</dbReference>
<evidence type="ECO:0000256" key="11">
    <source>
        <dbReference type="ARBA" id="ARBA00022840"/>
    </source>
</evidence>
<evidence type="ECO:0000256" key="14">
    <source>
        <dbReference type="ARBA" id="ARBA00023170"/>
    </source>
</evidence>
<dbReference type="SUPFAM" id="SSF49899">
    <property type="entry name" value="Concanavalin A-like lectins/glucanases"/>
    <property type="match status" value="1"/>
</dbReference>
<dbReference type="GO" id="GO:0005886">
    <property type="term" value="C:plasma membrane"/>
    <property type="evidence" value="ECO:0007669"/>
    <property type="project" value="UniProtKB-SubCell"/>
</dbReference>
<protein>
    <recommendedName>
        <fullName evidence="4">non-specific serine/threonine protein kinase</fullName>
        <ecNumber evidence="4">2.7.11.1</ecNumber>
    </recommendedName>
</protein>
<keyword evidence="9" id="KW-0430">Lectin</keyword>
<dbReference type="GO" id="GO:0004674">
    <property type="term" value="F:protein serine/threonine kinase activity"/>
    <property type="evidence" value="ECO:0007669"/>
    <property type="project" value="UniProtKB-KW"/>
</dbReference>
<proteinExistence type="inferred from homology"/>
<dbReference type="InterPro" id="IPR001245">
    <property type="entry name" value="Ser-Thr/Tyr_kinase_cat_dom"/>
</dbReference>
<dbReference type="FunFam" id="1.10.510.10:FF:000240">
    <property type="entry name" value="Lectin-domain containing receptor kinase A4.3"/>
    <property type="match status" value="1"/>
</dbReference>
<keyword evidence="11" id="KW-0067">ATP-binding</keyword>
<dbReference type="eggNOG" id="ENOG502QTX3">
    <property type="taxonomic scope" value="Eukaryota"/>
</dbReference>
<evidence type="ECO:0000256" key="1">
    <source>
        <dbReference type="ARBA" id="ARBA00004251"/>
    </source>
</evidence>
<evidence type="ECO:0000313" key="21">
    <source>
        <dbReference type="Proteomes" id="UP000026962"/>
    </source>
</evidence>
<evidence type="ECO:0000256" key="17">
    <source>
        <dbReference type="SAM" id="Phobius"/>
    </source>
</evidence>
<comment type="subcellular location">
    <subcellularLocation>
        <location evidence="1">Cell membrane</location>
        <topology evidence="1">Single-pass type I membrane protein</topology>
    </subcellularLocation>
</comment>
<dbReference type="AlphaFoldDB" id="A0A0E0M021"/>
<evidence type="ECO:0000256" key="7">
    <source>
        <dbReference type="ARBA" id="ARBA00022692"/>
    </source>
</evidence>
<keyword evidence="10" id="KW-0547">Nucleotide-binding</keyword>
<evidence type="ECO:0000256" key="3">
    <source>
        <dbReference type="ARBA" id="ARBA00010217"/>
    </source>
</evidence>
<keyword evidence="6" id="KW-0418">Kinase</keyword>
<dbReference type="GO" id="GO:0002229">
    <property type="term" value="P:defense response to oomycetes"/>
    <property type="evidence" value="ECO:0007669"/>
    <property type="project" value="UniProtKB-ARBA"/>
</dbReference>
<dbReference type="PROSITE" id="PS50011">
    <property type="entry name" value="PROTEIN_KINASE_DOM"/>
    <property type="match status" value="1"/>
</dbReference>
<dbReference type="STRING" id="4537.A0A0E0M021"/>
<dbReference type="Gramene" id="OPUNC09G05500.1">
    <property type="protein sequence ID" value="OPUNC09G05500.1"/>
    <property type="gene ID" value="OPUNC09G05500"/>
</dbReference>
<accession>A0A0E0M021</accession>
<feature type="chain" id="PRO_5002367329" description="non-specific serine/threonine protein kinase" evidence="18">
    <location>
        <begin position="26"/>
        <end position="688"/>
    </location>
</feature>
<keyword evidence="13 17" id="KW-0472">Membrane</keyword>
<name>A0A0E0M021_ORYPU</name>
<evidence type="ECO:0000313" key="20">
    <source>
        <dbReference type="EnsemblPlants" id="OPUNC09G05500.1"/>
    </source>
</evidence>
<comment type="similarity">
    <text evidence="2">In the N-terminal section; belongs to the leguminous lectin family.</text>
</comment>
<dbReference type="Pfam" id="PF07714">
    <property type="entry name" value="PK_Tyr_Ser-Thr"/>
    <property type="match status" value="1"/>
</dbReference>
<dbReference type="InterPro" id="IPR013320">
    <property type="entry name" value="ConA-like_dom_sf"/>
</dbReference>
<dbReference type="Gene3D" id="3.30.200.20">
    <property type="entry name" value="Phosphorylase Kinase, domain 1"/>
    <property type="match status" value="1"/>
</dbReference>
<evidence type="ECO:0000256" key="9">
    <source>
        <dbReference type="ARBA" id="ARBA00022734"/>
    </source>
</evidence>
<evidence type="ECO:0000256" key="10">
    <source>
        <dbReference type="ARBA" id="ARBA00022741"/>
    </source>
</evidence>
<keyword evidence="14" id="KW-0675">Receptor</keyword>
<comment type="similarity">
    <text evidence="3">In the C-terminal section; belongs to the protein kinase superfamily. Ser/Thr protein kinase family.</text>
</comment>
<evidence type="ECO:0000256" key="5">
    <source>
        <dbReference type="ARBA" id="ARBA00022475"/>
    </source>
</evidence>
<dbReference type="PANTHER" id="PTHR27007">
    <property type="match status" value="1"/>
</dbReference>
<evidence type="ECO:0000256" key="16">
    <source>
        <dbReference type="SAM" id="MobiDB-lite"/>
    </source>
</evidence>
<evidence type="ECO:0000256" key="4">
    <source>
        <dbReference type="ARBA" id="ARBA00012513"/>
    </source>
</evidence>
<evidence type="ECO:0000256" key="18">
    <source>
        <dbReference type="SAM" id="SignalP"/>
    </source>
</evidence>
<keyword evidence="12 17" id="KW-1133">Transmembrane helix</keyword>
<keyword evidence="6" id="KW-0808">Transferase</keyword>
<keyword evidence="7 17" id="KW-0812">Transmembrane</keyword>
<evidence type="ECO:0000256" key="2">
    <source>
        <dbReference type="ARBA" id="ARBA00008536"/>
    </source>
</evidence>
<dbReference type="EnsemblPlants" id="OPUNC09G05500.1">
    <property type="protein sequence ID" value="OPUNC09G05500.1"/>
    <property type="gene ID" value="OPUNC09G05500"/>
</dbReference>
<dbReference type="HOGENOM" id="CLU_000288_62_6_1"/>
<keyword evidence="8 18" id="KW-0732">Signal</keyword>
<dbReference type="Gene3D" id="1.10.510.10">
    <property type="entry name" value="Transferase(Phosphotransferase) domain 1"/>
    <property type="match status" value="1"/>
</dbReference>
<evidence type="ECO:0000256" key="6">
    <source>
        <dbReference type="ARBA" id="ARBA00022527"/>
    </source>
</evidence>
<reference evidence="20" key="2">
    <citation type="submission" date="2018-05" db="EMBL/GenBank/DDBJ databases">
        <title>OpunRS2 (Oryza punctata Reference Sequence Version 2).</title>
        <authorList>
            <person name="Zhang J."/>
            <person name="Kudrna D."/>
            <person name="Lee S."/>
            <person name="Talag J."/>
            <person name="Welchert J."/>
            <person name="Wing R.A."/>
        </authorList>
    </citation>
    <scope>NUCLEOTIDE SEQUENCE [LARGE SCALE GENOMIC DNA]</scope>
</reference>
<evidence type="ECO:0000256" key="13">
    <source>
        <dbReference type="ARBA" id="ARBA00023136"/>
    </source>
</evidence>
<dbReference type="Proteomes" id="UP000026962">
    <property type="component" value="Chromosome 9"/>
</dbReference>
<feature type="domain" description="Protein kinase" evidence="19">
    <location>
        <begin position="367"/>
        <end position="638"/>
    </location>
</feature>
<dbReference type="SUPFAM" id="SSF56112">
    <property type="entry name" value="Protein kinase-like (PK-like)"/>
    <property type="match status" value="1"/>
</dbReference>
<evidence type="ECO:0000256" key="8">
    <source>
        <dbReference type="ARBA" id="ARBA00022729"/>
    </source>
</evidence>
<sequence length="688" mass="75530">MAVSKTLAVLVILSTCPYLIQLCYASTLSYNFSDPASFSYGDLYFEGDAYPGDTSVVMAKKYNGDVNSKAGRVLYKHPVHLWSNTTGEVTSFTTTFSFVMNGGEGGLEFFLTSYPSSLLLNSSAGGAGANSPASDHRVVAVEFDTHGDLGWNPTMSPHIGADLNINFLEKNSYKVIAGDLVDGEPKIVRIDYSNTTNVLVVALGDFKTGTSSLTLNTSVDLRRSLPQQVTIGFSANTAKDSSQLVVREVLWWSFSTHLTEANQPKLIPARDALEEPSNSSTSPVSGPPAHRAKKSNRSLVVGIVVGTVLFAVIALVLAFLCCLSRRVRRRQQAAPPYLDYMPSPDSLHSRARRFPFEVLSEATNNFSEDRLLGEEGNFGKFYRGDLTDFGAIPVAAVKWLKIKSEPGFVEGNYMDDLATISRERHRNIVQFLGWSTEQDNLCLVYEFVQNGSLHDHLYNSGRLLTWPMRYNIILCIGSGLEYLHEHVRHLTFIHRNIKPTNVMLDEEMNAKLGDFGLPQHFLIQDNGSEPASSSRRKVLAASQAYVDPEILLVGEATTSSDVYSFGTVCGQPPVVNEDQAEANSLVHFAANSLVDFVWESQEKGSIFEACDKRLNGDFNREEMERVLLVGLCCAHPYSSQRPSISEAMSSLKLESPAPSLPPRMPIRLLTTADEGCTSPIGRTSPSAS</sequence>
<keyword evidence="15" id="KW-0325">Glycoprotein</keyword>
<dbReference type="EC" id="2.7.11.1" evidence="4"/>
<dbReference type="InterPro" id="IPR000719">
    <property type="entry name" value="Prot_kinase_dom"/>
</dbReference>
<feature type="region of interest" description="Disordered" evidence="16">
    <location>
        <begin position="272"/>
        <end position="292"/>
    </location>
</feature>